<proteinExistence type="predicted"/>
<accession>A0ABQ9FM17</accession>
<keyword evidence="2" id="KW-1185">Reference proteome</keyword>
<name>A0ABQ9FM17_TEGGR</name>
<gene>
    <name evidence="1" type="ORF">KUTeg_003396</name>
</gene>
<comment type="caution">
    <text evidence="1">The sequence shown here is derived from an EMBL/GenBank/DDBJ whole genome shotgun (WGS) entry which is preliminary data.</text>
</comment>
<evidence type="ECO:0000313" key="1">
    <source>
        <dbReference type="EMBL" id="KAJ8318305.1"/>
    </source>
</evidence>
<organism evidence="1 2">
    <name type="scientific">Tegillarca granosa</name>
    <name type="common">Malaysian cockle</name>
    <name type="synonym">Anadara granosa</name>
    <dbReference type="NCBI Taxonomy" id="220873"/>
    <lineage>
        <taxon>Eukaryota</taxon>
        <taxon>Metazoa</taxon>
        <taxon>Spiralia</taxon>
        <taxon>Lophotrochozoa</taxon>
        <taxon>Mollusca</taxon>
        <taxon>Bivalvia</taxon>
        <taxon>Autobranchia</taxon>
        <taxon>Pteriomorphia</taxon>
        <taxon>Arcoida</taxon>
        <taxon>Arcoidea</taxon>
        <taxon>Arcidae</taxon>
        <taxon>Tegillarca</taxon>
    </lineage>
</organism>
<dbReference type="Proteomes" id="UP001217089">
    <property type="component" value="Unassembled WGS sequence"/>
</dbReference>
<evidence type="ECO:0000313" key="2">
    <source>
        <dbReference type="Proteomes" id="UP001217089"/>
    </source>
</evidence>
<dbReference type="EMBL" id="JARBDR010000214">
    <property type="protein sequence ID" value="KAJ8318305.1"/>
    <property type="molecule type" value="Genomic_DNA"/>
</dbReference>
<protein>
    <submittedName>
        <fullName evidence="1">Uncharacterized protein</fullName>
    </submittedName>
</protein>
<sequence>MNIHYNRHAYIILNYFTKIAWLEIDLGFIERFLYYVNNNPILSTMGNTSVRFLDLKTNN</sequence>
<reference evidence="1 2" key="1">
    <citation type="submission" date="2022-12" db="EMBL/GenBank/DDBJ databases">
        <title>Chromosome-level genome of Tegillarca granosa.</title>
        <authorList>
            <person name="Kim J."/>
        </authorList>
    </citation>
    <scope>NUCLEOTIDE SEQUENCE [LARGE SCALE GENOMIC DNA]</scope>
    <source>
        <strain evidence="1">Teg-2019</strain>
        <tissue evidence="1">Adductor muscle</tissue>
    </source>
</reference>